<accession>A0ABV6YRT2</accession>
<feature type="coiled-coil region" evidence="8">
    <location>
        <begin position="1340"/>
        <end position="1388"/>
    </location>
</feature>
<dbReference type="SMART" id="SM00387">
    <property type="entry name" value="HATPase_c"/>
    <property type="match status" value="1"/>
</dbReference>
<dbReference type="InterPro" id="IPR036890">
    <property type="entry name" value="HATPase_C_sf"/>
</dbReference>
<dbReference type="SUPFAM" id="SSF55781">
    <property type="entry name" value="GAF domain-like"/>
    <property type="match status" value="1"/>
</dbReference>
<dbReference type="SMART" id="SM00065">
    <property type="entry name" value="GAF"/>
    <property type="match status" value="1"/>
</dbReference>
<dbReference type="PROSITE" id="PS50112">
    <property type="entry name" value="PAS"/>
    <property type="match status" value="2"/>
</dbReference>
<keyword evidence="5" id="KW-0418">Kinase</keyword>
<dbReference type="InterPro" id="IPR003661">
    <property type="entry name" value="HisK_dim/P_dom"/>
</dbReference>
<evidence type="ECO:0000256" key="3">
    <source>
        <dbReference type="ARBA" id="ARBA00022553"/>
    </source>
</evidence>
<dbReference type="PROSITE" id="PS50110">
    <property type="entry name" value="RESPONSE_REGULATORY"/>
    <property type="match status" value="2"/>
</dbReference>
<evidence type="ECO:0000256" key="6">
    <source>
        <dbReference type="PROSITE-ProRule" id="PRU00110"/>
    </source>
</evidence>
<dbReference type="InterPro" id="IPR011006">
    <property type="entry name" value="CheY-like_superfamily"/>
</dbReference>
<dbReference type="SUPFAM" id="SSF55785">
    <property type="entry name" value="PYP-like sensor domain (PAS domain)"/>
    <property type="match status" value="2"/>
</dbReference>
<dbReference type="PROSITE" id="PS50894">
    <property type="entry name" value="HPT"/>
    <property type="match status" value="1"/>
</dbReference>
<dbReference type="Pfam" id="PF00512">
    <property type="entry name" value="HisKA"/>
    <property type="match status" value="1"/>
</dbReference>
<evidence type="ECO:0000256" key="1">
    <source>
        <dbReference type="ARBA" id="ARBA00000085"/>
    </source>
</evidence>
<dbReference type="Gene3D" id="3.40.50.2300">
    <property type="match status" value="2"/>
</dbReference>
<dbReference type="CDD" id="cd17546">
    <property type="entry name" value="REC_hyHK_CKI1_RcsC-like"/>
    <property type="match status" value="2"/>
</dbReference>
<feature type="domain" description="PAS" evidence="11">
    <location>
        <begin position="1211"/>
        <end position="1252"/>
    </location>
</feature>
<dbReference type="Gene3D" id="3.30.450.40">
    <property type="match status" value="1"/>
</dbReference>
<dbReference type="InterPro" id="IPR036641">
    <property type="entry name" value="HPT_dom_sf"/>
</dbReference>
<dbReference type="EC" id="2.7.13.3" evidence="2"/>
<dbReference type="InterPro" id="IPR001789">
    <property type="entry name" value="Sig_transdc_resp-reg_receiver"/>
</dbReference>
<feature type="domain" description="Histidine kinase" evidence="9">
    <location>
        <begin position="1521"/>
        <end position="1742"/>
    </location>
</feature>
<dbReference type="InterPro" id="IPR001610">
    <property type="entry name" value="PAC"/>
</dbReference>
<feature type="modified residue" description="Phosphohistidine" evidence="6">
    <location>
        <position position="2108"/>
    </location>
</feature>
<feature type="domain" description="PAC" evidence="12">
    <location>
        <begin position="1451"/>
        <end position="1503"/>
    </location>
</feature>
<gene>
    <name evidence="14" type="ORF">ACFL27_01810</name>
</gene>
<comment type="caution">
    <text evidence="14">The sequence shown here is derived from an EMBL/GenBank/DDBJ whole genome shotgun (WGS) entry which is preliminary data.</text>
</comment>
<dbReference type="InterPro" id="IPR036097">
    <property type="entry name" value="HisK_dim/P_sf"/>
</dbReference>
<dbReference type="SMART" id="SM00086">
    <property type="entry name" value="PAC"/>
    <property type="match status" value="2"/>
</dbReference>
<dbReference type="PRINTS" id="PR00344">
    <property type="entry name" value="BCTRLSENSOR"/>
</dbReference>
<dbReference type="Gene3D" id="1.10.287.130">
    <property type="match status" value="1"/>
</dbReference>
<evidence type="ECO:0000256" key="2">
    <source>
        <dbReference type="ARBA" id="ARBA00012438"/>
    </source>
</evidence>
<keyword evidence="3 7" id="KW-0597">Phosphoprotein</keyword>
<dbReference type="SMART" id="SM00091">
    <property type="entry name" value="PAS"/>
    <property type="match status" value="2"/>
</dbReference>
<dbReference type="NCBIfam" id="TIGR00229">
    <property type="entry name" value="sensory_box"/>
    <property type="match status" value="2"/>
</dbReference>
<evidence type="ECO:0000313" key="14">
    <source>
        <dbReference type="EMBL" id="MFC1848919.1"/>
    </source>
</evidence>
<dbReference type="Gene3D" id="1.20.120.160">
    <property type="entry name" value="HPT domain"/>
    <property type="match status" value="1"/>
</dbReference>
<dbReference type="CDD" id="cd00130">
    <property type="entry name" value="PAS"/>
    <property type="match status" value="2"/>
</dbReference>
<proteinExistence type="predicted"/>
<dbReference type="InterPro" id="IPR027417">
    <property type="entry name" value="P-loop_NTPase"/>
</dbReference>
<dbReference type="InterPro" id="IPR041664">
    <property type="entry name" value="AAA_16"/>
</dbReference>
<dbReference type="Pfam" id="PF13191">
    <property type="entry name" value="AAA_16"/>
    <property type="match status" value="1"/>
</dbReference>
<dbReference type="InterPro" id="IPR053159">
    <property type="entry name" value="Hybrid_Histidine_Kinase"/>
</dbReference>
<reference evidence="14 15" key="1">
    <citation type="submission" date="2024-09" db="EMBL/GenBank/DDBJ databases">
        <title>Laminarin stimulates single cell rates of sulfate reduction while oxygen inhibits transcriptomic activity in coastal marine sediment.</title>
        <authorList>
            <person name="Lindsay M."/>
            <person name="Orcutt B."/>
            <person name="Emerson D."/>
            <person name="Stepanauskas R."/>
            <person name="D'Angelo T."/>
        </authorList>
    </citation>
    <scope>NUCLEOTIDE SEQUENCE [LARGE SCALE GENOMIC DNA]</scope>
    <source>
        <strain evidence="14">SAG AM-311-K15</strain>
    </source>
</reference>
<keyword evidence="15" id="KW-1185">Reference proteome</keyword>
<organism evidence="14 15">
    <name type="scientific">candidate division CSSED10-310 bacterium</name>
    <dbReference type="NCBI Taxonomy" id="2855610"/>
    <lineage>
        <taxon>Bacteria</taxon>
        <taxon>Bacteria division CSSED10-310</taxon>
    </lineage>
</organism>
<dbReference type="CDD" id="cd16922">
    <property type="entry name" value="HATPase_EvgS-ArcB-TorS-like"/>
    <property type="match status" value="1"/>
</dbReference>
<dbReference type="SUPFAM" id="SSF52172">
    <property type="entry name" value="CheY-like"/>
    <property type="match status" value="2"/>
</dbReference>
<evidence type="ECO:0000259" key="9">
    <source>
        <dbReference type="PROSITE" id="PS50109"/>
    </source>
</evidence>
<dbReference type="InterPro" id="IPR004358">
    <property type="entry name" value="Sig_transdc_His_kin-like_C"/>
</dbReference>
<dbReference type="Proteomes" id="UP001594351">
    <property type="component" value="Unassembled WGS sequence"/>
</dbReference>
<dbReference type="InterPro" id="IPR005467">
    <property type="entry name" value="His_kinase_dom"/>
</dbReference>
<dbReference type="SMART" id="SM00388">
    <property type="entry name" value="HisKA"/>
    <property type="match status" value="1"/>
</dbReference>
<dbReference type="Gene3D" id="3.30.450.20">
    <property type="entry name" value="PAS domain"/>
    <property type="match status" value="2"/>
</dbReference>
<dbReference type="InterPro" id="IPR008207">
    <property type="entry name" value="Sig_transdc_His_kin_Hpt_dom"/>
</dbReference>
<dbReference type="SUPFAM" id="SSF47384">
    <property type="entry name" value="Homodimeric domain of signal transducing histidine kinase"/>
    <property type="match status" value="1"/>
</dbReference>
<feature type="domain" description="PAC" evidence="12">
    <location>
        <begin position="1286"/>
        <end position="1338"/>
    </location>
</feature>
<dbReference type="InterPro" id="IPR000014">
    <property type="entry name" value="PAS"/>
</dbReference>
<feature type="modified residue" description="4-aspartylphosphate" evidence="7">
    <location>
        <position position="1814"/>
    </location>
</feature>
<dbReference type="SUPFAM" id="SSF55874">
    <property type="entry name" value="ATPase domain of HSP90 chaperone/DNA topoisomerase II/histidine kinase"/>
    <property type="match status" value="1"/>
</dbReference>
<evidence type="ECO:0000256" key="8">
    <source>
        <dbReference type="SAM" id="Coils"/>
    </source>
</evidence>
<sequence length="2258" mass="255807">MFRLPKKVFGRAVEIAKMINDFERTFRGELVFLLVTGYPGIGKSCLIAELHKPVTDAGGYFVTGKYDQFKENIPYSAIIAAFQDLVKQILMESPAQIKAWKENLLSALGSNGPVVIEVIPDIEFIIGKQPPVLELSAREKQNRFNLVFENFINVFTRKEHPLALFLDNLQWIDEASLKLIETVFSGSKSKYLYVVGAYRNNEVDDDHPLINTLRTIQDEGSQIETIILRPLNEDKIAPLIADIVSEDSATVKPLATIVYEKTGGNPFFVCQFLESLYVEKLIKFDFDHGSWAWDVEKIEAADITDNVVDLMSARVEKLMPETREMLKIGACIGNKFDQETLSLISQKPIRLTALDLWDAVVEGLIYAEEIPLQTASEMSSDEKQTALKDKEAPYLQFSLEFVHPRLRQAIYDLIPASRKKEIHLSIGRMLLEQLSPETRERAIFELVNHFNRGRDLISDRNELKTLVSLYLQAGLKAKSANAYKTAWQYLQRGVDLLPRDAWQSDYEVTLSLYSEMGEMAYLTGQFQRVDDLFDLISQNARTARDKVNIYDVKILIHTASHQPELALLLGIEVLNMLGVQMPLRGSKRALIQASFATKLKLRKHDVNDLINLPELTDPHILDTVRILMTCTEPSYIGVSDYFPLIVFKLLDLTLKHGNSIGSGYAYVCYGVMLCGTLGDIELGYQFGNLAFKIIEKLDTKGIYCKVNFIFGSMIYHWKYPLKEGLEFFRKAYRSGTETGDHSFTSYAVDYFMFHSFFLGESLAELKKKYDEYHELMKNLKQTISLQSYELWYQLVLNLQDESEDVLHLKGDICDEEIHLTDWIQGNEQTNMAIHAVGKLTLFYLFGEYEKAVAIADQGEQYLPSVLGMIFVPEYYFYYSLAMLARYPQMERTKQKQYLKKIRQNHKKMQRWSAHAPANFDHKYLLIKAELSAILGRFEDTVKLYDEAITAAQQAEFRQVEALANELATRFFLNKGVENIAQLYFKRAHECYLTWGAIAKVKDLEKRYHHLLSPHSIAPISRRATRLSEDISMDQGEKGLDLTSVMKASQAISGEIVLDKLLANLMKIVIENAGAKKGFLILLQNGELVISAQSTVGQDKNDLQKSISVAECQNLSIPIVHYTARTHENVVLRNAAVEGIFTQDPYIKKNQVKSILCLPIIRLGELTGILYLENNQISGAFTPDRVEVLRLLSSQAAISIENAKYYAELQESEMKYRNIFENTTHGVYQTTPDGRILSGNPALANILGYATVEELLGAVVDVGKQLYVYPAERKRFQQLLHEHDQVKDFETKLYQRDGNIIFVSLNARIVRDENQNILYYEGMLEDITQRKYAQVELQIAKEDLEERVKERTADIEAANVALMSEIKEREKAENALRHSEERYRTILDNIEHMYYEVDLSGTYTFFNEALYTMFGYSTEEALGKKYSHFVSAKMAKNIYDAFSEVYRTDKPLNIETDIVRKDGTSVPVEIFVALNKDSHGKPIGFRGIVRNIHLRKLAEEEMKRAKEAAEAASAMKSEFLANMSHEIRTPMNAIMGLTDLSLRTDLNAKQRDYLSKIKVSAGTLLGILNDILDFSKIEVGKLHIEAVEFQLQKVLGSMSDMLSGKAAEKGIELNIFIADDVPLSLIGDPLRLGQILINLTSNSVKFTDQGEIVIKVAVIAKNSDQVRLRFSVKDSGIGIPPEQILKLFDPFTQVDGSTTRRFGGTGLGLTICKRLVEMMKGRIWAESELQKGSNFIFDLEFGYLPDVRKKELVPPDNIQGMKVLVVDDNETSRQILEQILTSFRFEVTTVESGQEALQQLRLAAPKSPFQLILMDWKMPEMDGIETSAQIRQDPSLVKVPMIIMVTAFGREEIMKQAEDAGINAFLIKPVNPSLLFDTIMEVFGKSVKQSPAEKRAPKEQEALKIVRGSRILLVEDNSINRQVASEILESVGIVVEEAINGDAAVAAVESSTYDAVLMDVQMPVMDGNQATRIIRENPKNRELPIIAMTAHAMKGDREKCLEAGMNDYVTKPIDSKQLISVLARWLKADCGARDFTSTELERNDQSPDIFPADTLPGIDLVSALQRLGGNKKLLRKLLHEFSRDYSGMAEKIQEALDRADHQAARVMIHNLKGVSGNISALKLYETLVKLEGALKKNKGDELLLFFNHFHRALKVVLETAESLEHQIDDSRIIPDEEQLEDQKKPIDITPLLSELDKLLKRNNPKAEECLLSMKKHLNNPKINQQLKQLENQVDIFDFKNAQKTLTEIVGLLGLSLKDS</sequence>
<feature type="modified residue" description="4-aspartylphosphate" evidence="7">
    <location>
        <position position="1958"/>
    </location>
</feature>
<dbReference type="Gene3D" id="3.40.50.300">
    <property type="entry name" value="P-loop containing nucleotide triphosphate hydrolases"/>
    <property type="match status" value="1"/>
</dbReference>
<protein>
    <recommendedName>
        <fullName evidence="2">histidine kinase</fullName>
        <ecNumber evidence="2">2.7.13.3</ecNumber>
    </recommendedName>
</protein>
<dbReference type="SUPFAM" id="SSF47226">
    <property type="entry name" value="Histidine-containing phosphotransfer domain, HPT domain"/>
    <property type="match status" value="1"/>
</dbReference>
<dbReference type="InterPro" id="IPR003018">
    <property type="entry name" value="GAF"/>
</dbReference>
<dbReference type="SMART" id="SM00448">
    <property type="entry name" value="REC"/>
    <property type="match status" value="2"/>
</dbReference>
<dbReference type="PANTHER" id="PTHR43642:SF1">
    <property type="entry name" value="HYBRID SIGNAL TRANSDUCTION HISTIDINE KINASE G"/>
    <property type="match status" value="1"/>
</dbReference>
<name>A0ABV6YRT2_UNCC1</name>
<dbReference type="InterPro" id="IPR035965">
    <property type="entry name" value="PAS-like_dom_sf"/>
</dbReference>
<dbReference type="PANTHER" id="PTHR43642">
    <property type="entry name" value="HYBRID SIGNAL TRANSDUCTION HISTIDINE KINASE G"/>
    <property type="match status" value="1"/>
</dbReference>
<dbReference type="InterPro" id="IPR000700">
    <property type="entry name" value="PAS-assoc_C"/>
</dbReference>
<evidence type="ECO:0000256" key="7">
    <source>
        <dbReference type="PROSITE-ProRule" id="PRU00169"/>
    </source>
</evidence>
<dbReference type="InterPro" id="IPR003594">
    <property type="entry name" value="HATPase_dom"/>
</dbReference>
<feature type="domain" description="Response regulatory" evidence="10">
    <location>
        <begin position="1909"/>
        <end position="2025"/>
    </location>
</feature>
<dbReference type="Pfam" id="PF02518">
    <property type="entry name" value="HATPase_c"/>
    <property type="match status" value="1"/>
</dbReference>
<feature type="domain" description="PAS" evidence="11">
    <location>
        <begin position="1378"/>
        <end position="1448"/>
    </location>
</feature>
<dbReference type="InterPro" id="IPR029016">
    <property type="entry name" value="GAF-like_dom_sf"/>
</dbReference>
<dbReference type="Pfam" id="PF00072">
    <property type="entry name" value="Response_reg"/>
    <property type="match status" value="2"/>
</dbReference>
<dbReference type="CDD" id="cd00082">
    <property type="entry name" value="HisKA"/>
    <property type="match status" value="1"/>
</dbReference>
<keyword evidence="8" id="KW-0175">Coiled coil</keyword>
<feature type="domain" description="HPt" evidence="13">
    <location>
        <begin position="2069"/>
        <end position="2169"/>
    </location>
</feature>
<dbReference type="SUPFAM" id="SSF52540">
    <property type="entry name" value="P-loop containing nucleoside triphosphate hydrolases"/>
    <property type="match status" value="1"/>
</dbReference>
<dbReference type="Gene3D" id="3.30.565.10">
    <property type="entry name" value="Histidine kinase-like ATPase, C-terminal domain"/>
    <property type="match status" value="1"/>
</dbReference>
<evidence type="ECO:0000259" key="12">
    <source>
        <dbReference type="PROSITE" id="PS50113"/>
    </source>
</evidence>
<evidence type="ECO:0000313" key="15">
    <source>
        <dbReference type="Proteomes" id="UP001594351"/>
    </source>
</evidence>
<dbReference type="PROSITE" id="PS50109">
    <property type="entry name" value="HIS_KIN"/>
    <property type="match status" value="1"/>
</dbReference>
<evidence type="ECO:0000259" key="11">
    <source>
        <dbReference type="PROSITE" id="PS50112"/>
    </source>
</evidence>
<dbReference type="Pfam" id="PF13426">
    <property type="entry name" value="PAS_9"/>
    <property type="match status" value="2"/>
</dbReference>
<evidence type="ECO:0000259" key="13">
    <source>
        <dbReference type="PROSITE" id="PS50894"/>
    </source>
</evidence>
<evidence type="ECO:0000259" key="10">
    <source>
        <dbReference type="PROSITE" id="PS50110"/>
    </source>
</evidence>
<comment type="catalytic activity">
    <reaction evidence="1">
        <text>ATP + protein L-histidine = ADP + protein N-phospho-L-histidine.</text>
        <dbReference type="EC" id="2.7.13.3"/>
    </reaction>
</comment>
<feature type="domain" description="Response regulatory" evidence="10">
    <location>
        <begin position="1761"/>
        <end position="1882"/>
    </location>
</feature>
<evidence type="ECO:0000256" key="5">
    <source>
        <dbReference type="ARBA" id="ARBA00022777"/>
    </source>
</evidence>
<dbReference type="EMBL" id="JBHPBY010000012">
    <property type="protein sequence ID" value="MFC1848919.1"/>
    <property type="molecule type" value="Genomic_DNA"/>
</dbReference>
<evidence type="ECO:0000256" key="4">
    <source>
        <dbReference type="ARBA" id="ARBA00022679"/>
    </source>
</evidence>
<dbReference type="Pfam" id="PF01590">
    <property type="entry name" value="GAF"/>
    <property type="match status" value="1"/>
</dbReference>
<dbReference type="PROSITE" id="PS50113">
    <property type="entry name" value="PAC"/>
    <property type="match status" value="2"/>
</dbReference>
<keyword evidence="4" id="KW-0808">Transferase</keyword>